<evidence type="ECO:0000256" key="2">
    <source>
        <dbReference type="SAM" id="SignalP"/>
    </source>
</evidence>
<dbReference type="VEuPathDB" id="VectorBase:ISCW003230"/>
<dbReference type="EMBL" id="GHJT01003556">
    <property type="protein sequence ID" value="MOY37527.1"/>
    <property type="molecule type" value="Transcribed_RNA"/>
</dbReference>
<keyword evidence="1" id="KW-1133">Transmembrane helix</keyword>
<keyword evidence="1" id="KW-0472">Membrane</keyword>
<evidence type="ECO:0000313" key="3">
    <source>
        <dbReference type="EMBL" id="MOY37527.1"/>
    </source>
</evidence>
<dbReference type="VEuPathDB" id="VectorBase:ISCP_018553"/>
<dbReference type="PANTHER" id="PTHR15644">
    <property type="entry name" value="OSTEOPETROSIS ASSOCIATED TRANSMEMBRANE PROTEIN 1"/>
    <property type="match status" value="1"/>
</dbReference>
<dbReference type="InterPro" id="IPR019172">
    <property type="entry name" value="Osteopetrosis-assoc_TM_1"/>
</dbReference>
<protein>
    <recommendedName>
        <fullName evidence="4">Osteopetrosis-associated transmembrane protein 1</fullName>
    </recommendedName>
</protein>
<sequence length="314" mass="34982">MITMTATNIAATTMCIVILALVTTSSHASFANGSALISDKPNWSRMIDVREHSESLLGSEDAPWENCTLLLVTIANVTSVFERCALMRARPFTMCESCVNEYGVAVRIFDQLQKNLTDPTMKLCKDEFFSSAKFSVVYKTIVHIRDLWQSASCDGCFEKQLSSDGGYMVSNDTIIFNRKLHEMNECVNRSESESKNRTNLCIICDGPYRDLNRFYNGLVRASKDGNICFDMVDAMNATHMLWSSHLCSVHQYSNTPSFIVAGVVGLLVMLFYAGAGLVINPLNTELVPPKRLFRGRMRYGSSSTSHQAPKPTQS</sequence>
<keyword evidence="1" id="KW-0812">Transmembrane</keyword>
<dbReference type="VEuPathDB" id="VectorBase:ISCI012598"/>
<feature type="signal peptide" evidence="2">
    <location>
        <begin position="1"/>
        <end position="28"/>
    </location>
</feature>
<dbReference type="Pfam" id="PF09777">
    <property type="entry name" value="OSTMP1"/>
    <property type="match status" value="1"/>
</dbReference>
<feature type="transmembrane region" description="Helical" evidence="1">
    <location>
        <begin position="258"/>
        <end position="282"/>
    </location>
</feature>
<name>A0A4D5RN18_IXOSC</name>
<reference evidence="3" key="1">
    <citation type="submission" date="2019-04" db="EMBL/GenBank/DDBJ databases">
        <title>An insight into the mialome of Ixodes scapularis.</title>
        <authorList>
            <person name="Ribeiro J.M."/>
            <person name="Mather T.N."/>
            <person name="Karim S."/>
        </authorList>
    </citation>
    <scope>NUCLEOTIDE SEQUENCE</scope>
</reference>
<dbReference type="AlphaFoldDB" id="A0A4D5RN18"/>
<keyword evidence="2" id="KW-0732">Signal</keyword>
<organism evidence="3">
    <name type="scientific">Ixodes scapularis</name>
    <name type="common">Black-legged tick</name>
    <name type="synonym">Deer tick</name>
    <dbReference type="NCBI Taxonomy" id="6945"/>
    <lineage>
        <taxon>Eukaryota</taxon>
        <taxon>Metazoa</taxon>
        <taxon>Ecdysozoa</taxon>
        <taxon>Arthropoda</taxon>
        <taxon>Chelicerata</taxon>
        <taxon>Arachnida</taxon>
        <taxon>Acari</taxon>
        <taxon>Parasitiformes</taxon>
        <taxon>Ixodida</taxon>
        <taxon>Ixodoidea</taxon>
        <taxon>Ixodidae</taxon>
        <taxon>Ixodinae</taxon>
        <taxon>Ixodes</taxon>
    </lineage>
</organism>
<dbReference type="OrthoDB" id="8021850at2759"/>
<dbReference type="VEuPathDB" id="VectorBase:ISCI003230"/>
<proteinExistence type="predicted"/>
<feature type="chain" id="PRO_5020039213" description="Osteopetrosis-associated transmembrane protein 1" evidence="2">
    <location>
        <begin position="29"/>
        <end position="314"/>
    </location>
</feature>
<evidence type="ECO:0008006" key="4">
    <source>
        <dbReference type="Google" id="ProtNLM"/>
    </source>
</evidence>
<evidence type="ECO:0000256" key="1">
    <source>
        <dbReference type="SAM" id="Phobius"/>
    </source>
</evidence>
<dbReference type="VEuPathDB" id="VectorBase:ISCW012598"/>
<accession>A0A4D5RN18</accession>
<dbReference type="PANTHER" id="PTHR15644:SF2">
    <property type="entry name" value="OSTEOPETROSIS-ASSOCIATED TRANSMEMBRANE PROTEIN 1"/>
    <property type="match status" value="1"/>
</dbReference>